<protein>
    <recommendedName>
        <fullName evidence="3">Transglutaminase-like domain-containing protein</fullName>
    </recommendedName>
</protein>
<dbReference type="Pfam" id="PF00868">
    <property type="entry name" value="Transglut_N"/>
    <property type="match status" value="1"/>
</dbReference>
<feature type="compositionally biased region" description="Basic and acidic residues" evidence="2">
    <location>
        <begin position="1075"/>
        <end position="1086"/>
    </location>
</feature>
<dbReference type="PANTHER" id="PTHR11590:SF40">
    <property type="entry name" value="HEMOCYTE PROTEIN-GLUTAMINE GAMMA-GLUTAMYLTRANSFERASE-LIKE PROTEIN"/>
    <property type="match status" value="1"/>
</dbReference>
<feature type="compositionally biased region" description="Polar residues" evidence="2">
    <location>
        <begin position="1063"/>
        <end position="1074"/>
    </location>
</feature>
<feature type="compositionally biased region" description="Polar residues" evidence="2">
    <location>
        <begin position="713"/>
        <end position="731"/>
    </location>
</feature>
<dbReference type="InterPro" id="IPR002931">
    <property type="entry name" value="Transglutaminase-like"/>
</dbReference>
<proteinExistence type="inferred from homology"/>
<dbReference type="Gene3D" id="3.90.260.10">
    <property type="entry name" value="Transglutaminase-like"/>
    <property type="match status" value="1"/>
</dbReference>
<dbReference type="Proteomes" id="UP000681722">
    <property type="component" value="Unassembled WGS sequence"/>
</dbReference>
<gene>
    <name evidence="4" type="ORF">GPM918_LOCUS7435</name>
    <name evidence="5" type="ORF">SRO942_LOCUS7435</name>
</gene>
<feature type="compositionally biased region" description="Polar residues" evidence="2">
    <location>
        <begin position="893"/>
        <end position="903"/>
    </location>
</feature>
<feature type="compositionally biased region" description="Low complexity" evidence="2">
    <location>
        <begin position="937"/>
        <end position="948"/>
    </location>
</feature>
<feature type="compositionally biased region" description="Polar residues" evidence="2">
    <location>
        <begin position="1004"/>
        <end position="1031"/>
    </location>
</feature>
<dbReference type="InterPro" id="IPR036238">
    <property type="entry name" value="Transglutaminase_C_sf"/>
</dbReference>
<dbReference type="Pfam" id="PF01841">
    <property type="entry name" value="Transglut_core"/>
    <property type="match status" value="1"/>
</dbReference>
<feature type="region of interest" description="Disordered" evidence="2">
    <location>
        <begin position="889"/>
        <end position="974"/>
    </location>
</feature>
<dbReference type="SMART" id="SM00460">
    <property type="entry name" value="TGc"/>
    <property type="match status" value="1"/>
</dbReference>
<feature type="compositionally biased region" description="Basic and acidic residues" evidence="2">
    <location>
        <begin position="788"/>
        <end position="823"/>
    </location>
</feature>
<feature type="compositionally biased region" description="Basic and acidic residues" evidence="2">
    <location>
        <begin position="751"/>
        <end position="761"/>
    </location>
</feature>
<evidence type="ECO:0000259" key="3">
    <source>
        <dbReference type="SMART" id="SM00460"/>
    </source>
</evidence>
<evidence type="ECO:0000313" key="5">
    <source>
        <dbReference type="EMBL" id="CAF3664262.1"/>
    </source>
</evidence>
<dbReference type="InterPro" id="IPR036985">
    <property type="entry name" value="Transglutaminase-like_sf"/>
</dbReference>
<comment type="similarity">
    <text evidence="1">Belongs to the transglutaminase superfamily. Transglutaminase family.</text>
</comment>
<sequence>MRTQLQNILAACSTSYAIGQRSFVSKDTQIRIPVEGESAQWSVKKLDNSKSGKARIEIEINSPSDAIIGKYRLLLEIRNNQDEVSLFLFEEDIYILYNPWKKDDACGLKSETEIAEYVQNENGIIYGGSSTKTVPKQWYYGQFEAPSLITALTLLDKAYLPLQSRSDPALIVRILASKICSNPGDNNGIFTSEFGEQNDQQHWSSSTAVLKQYLEQNAKSVQNGKDWIYAAILCTLCRSLGIPCRVVTVYKAAYDADGNMSSDIHWNQRQQSLKQLNRDVTWPSHVWNECWMKRSDSKNKSCWQVVDSTPVRMCDGMRRCGPCPVDALKNADLSHRWDSPYLFSSINGTKIHWLVEPDGNMKAIDVEEGVIGEKILTKSLENEIPEDITNDYKSKDVEEQKNITKSCGLPGGHVKRENVIDEVKKKSQKYDVDIQLEMSTDVTIGDATSLIWRLKNNSKQTRTVSLSMTTLMTNISGHPLNVCKEIRNESIIIQADEEQRYAMRTEAEDYMKEYKPDNNLKIYLSANVAETDQTFAREEDVVFKAQDIIQPILKDDVVEAGKPFTLQIQFNNPTKRFLPNGKLHIDGLGICRTIVLGRPLRPLEKTIFSQQFIPTRIGHGLLYVKFSSTVLHDSSKFIPLEVIKVNNPPFAQINFNPGGNMRQTKADEDSNSKQIFTTENDAKTDLYNRGETEESQKPSSEKHEAINSDHIGLSTNTDKNILPNNQNTKVSHSIVPHTVTDDSSISTVTKNNDKVDKKDTRPSGSNETEPTVKDNLNKTESINTRSETVPKSKADNKESTKPHDVKLSEENQSKNVSNKHDDNSESLNIHNKPTTSTDNDDKTKDRVTAHQNDIAPIETGSKTETKPAEIKINELHSIVHDIRGGIVSHKKAPQTSVSQNPTDQIPLENQVPGDVETTTKASQNKNVSNKQDDNTESLTTNNKPTTSTDNDDKTKSRVTAHQNDIAPIETGSKTEMKPAEIKINELHSIVHDIRGGIVSHKKAPQTSVSQKPTDQIPLKNQVSGDVKTTTKAFDDSLNVENLRPSQNQMTDDVESSKHEGNDKSSFSSPATNETASDKHKTTDAKAETSFVDVPTIRRKPEIRKSTGFATMLREEEQGEKDKISLDSLDFTIPDRINEYGSKT</sequence>
<dbReference type="Proteomes" id="UP000663829">
    <property type="component" value="Unassembled WGS sequence"/>
</dbReference>
<keyword evidence="6" id="KW-1185">Reference proteome</keyword>
<dbReference type="EMBL" id="CAJNOQ010001217">
    <property type="protein sequence ID" value="CAF0877585.1"/>
    <property type="molecule type" value="Genomic_DNA"/>
</dbReference>
<dbReference type="InterPro" id="IPR050779">
    <property type="entry name" value="Transglutaminase"/>
</dbReference>
<evidence type="ECO:0000313" key="6">
    <source>
        <dbReference type="Proteomes" id="UP000663829"/>
    </source>
</evidence>
<dbReference type="InterPro" id="IPR013783">
    <property type="entry name" value="Ig-like_fold"/>
</dbReference>
<dbReference type="Gene3D" id="2.60.40.10">
    <property type="entry name" value="Immunoglobulins"/>
    <property type="match status" value="3"/>
</dbReference>
<feature type="compositionally biased region" description="Low complexity" evidence="2">
    <location>
        <begin position="741"/>
        <end position="750"/>
    </location>
</feature>
<dbReference type="AlphaFoldDB" id="A0A813XWW2"/>
<comment type="caution">
    <text evidence="4">The sequence shown here is derived from an EMBL/GenBank/DDBJ whole genome shotgun (WGS) entry which is preliminary data.</text>
</comment>
<evidence type="ECO:0000313" key="4">
    <source>
        <dbReference type="EMBL" id="CAF0877585.1"/>
    </source>
</evidence>
<dbReference type="GO" id="GO:0003810">
    <property type="term" value="F:protein-glutamine gamma-glutamyltransferase activity"/>
    <property type="evidence" value="ECO:0007669"/>
    <property type="project" value="InterPro"/>
</dbReference>
<accession>A0A813XWW2</accession>
<feature type="compositionally biased region" description="Basic and acidic residues" evidence="2">
    <location>
        <begin position="839"/>
        <end position="848"/>
    </location>
</feature>
<feature type="region of interest" description="Disordered" evidence="2">
    <location>
        <begin position="1000"/>
        <end position="1092"/>
    </location>
</feature>
<organism evidence="4 6">
    <name type="scientific">Didymodactylos carnosus</name>
    <dbReference type="NCBI Taxonomy" id="1234261"/>
    <lineage>
        <taxon>Eukaryota</taxon>
        <taxon>Metazoa</taxon>
        <taxon>Spiralia</taxon>
        <taxon>Gnathifera</taxon>
        <taxon>Rotifera</taxon>
        <taxon>Eurotatoria</taxon>
        <taxon>Bdelloidea</taxon>
        <taxon>Philodinida</taxon>
        <taxon>Philodinidae</taxon>
        <taxon>Didymodactylos</taxon>
    </lineage>
</organism>
<evidence type="ECO:0000256" key="2">
    <source>
        <dbReference type="SAM" id="MobiDB-lite"/>
    </source>
</evidence>
<reference evidence="4" key="1">
    <citation type="submission" date="2021-02" db="EMBL/GenBank/DDBJ databases">
        <authorList>
            <person name="Nowell W R."/>
        </authorList>
    </citation>
    <scope>NUCLEOTIDE SEQUENCE</scope>
</reference>
<feature type="domain" description="Transglutaminase-like" evidence="3">
    <location>
        <begin position="218"/>
        <end position="310"/>
    </location>
</feature>
<dbReference type="EMBL" id="CAJOBC010001217">
    <property type="protein sequence ID" value="CAF3664262.1"/>
    <property type="molecule type" value="Genomic_DNA"/>
</dbReference>
<feature type="region of interest" description="Disordered" evidence="2">
    <location>
        <begin position="655"/>
        <end position="867"/>
    </location>
</feature>
<evidence type="ECO:0000256" key="1">
    <source>
        <dbReference type="ARBA" id="ARBA00005968"/>
    </source>
</evidence>
<dbReference type="SUPFAM" id="SSF81296">
    <property type="entry name" value="E set domains"/>
    <property type="match status" value="1"/>
</dbReference>
<dbReference type="SUPFAM" id="SSF49309">
    <property type="entry name" value="Transglutaminase, two C-terminal domains"/>
    <property type="match status" value="2"/>
</dbReference>
<feature type="compositionally biased region" description="Basic and acidic residues" evidence="2">
    <location>
        <begin position="680"/>
        <end position="707"/>
    </location>
</feature>
<dbReference type="SUPFAM" id="SSF54001">
    <property type="entry name" value="Cysteine proteinases"/>
    <property type="match status" value="1"/>
</dbReference>
<dbReference type="InterPro" id="IPR001102">
    <property type="entry name" value="Transglutaminase_N"/>
</dbReference>
<dbReference type="InterPro" id="IPR014756">
    <property type="entry name" value="Ig_E-set"/>
</dbReference>
<name>A0A813XWW2_9BILA</name>
<dbReference type="InterPro" id="IPR038765">
    <property type="entry name" value="Papain-like_cys_pep_sf"/>
</dbReference>
<dbReference type="PANTHER" id="PTHR11590">
    <property type="entry name" value="PROTEIN-GLUTAMINE GAMMA-GLUTAMYLTRANSFERASE"/>
    <property type="match status" value="1"/>
</dbReference>
<feature type="compositionally biased region" description="Polar residues" evidence="2">
    <location>
        <begin position="916"/>
        <end position="929"/>
    </location>
</feature>
<feature type="compositionally biased region" description="Polar residues" evidence="2">
    <location>
        <begin position="778"/>
        <end position="787"/>
    </location>
</feature>
<dbReference type="OrthoDB" id="437511at2759"/>